<dbReference type="OrthoDB" id="9778037at2"/>
<dbReference type="AlphaFoldDB" id="A0A1I3CC11"/>
<dbReference type="Proteomes" id="UP000198668">
    <property type="component" value="Unassembled WGS sequence"/>
</dbReference>
<accession>A0A1I3CC11</accession>
<evidence type="ECO:0000313" key="1">
    <source>
        <dbReference type="EMBL" id="SFH72017.1"/>
    </source>
</evidence>
<evidence type="ECO:0000313" key="2">
    <source>
        <dbReference type="Proteomes" id="UP000198668"/>
    </source>
</evidence>
<dbReference type="EMBL" id="FOQE01000016">
    <property type="protein sequence ID" value="SFH72017.1"/>
    <property type="molecule type" value="Genomic_DNA"/>
</dbReference>
<organism evidence="1 2">
    <name type="scientific">Pisciglobus halotolerans</name>
    <dbReference type="NCBI Taxonomy" id="745365"/>
    <lineage>
        <taxon>Bacteria</taxon>
        <taxon>Bacillati</taxon>
        <taxon>Bacillota</taxon>
        <taxon>Bacilli</taxon>
        <taxon>Lactobacillales</taxon>
        <taxon>Carnobacteriaceae</taxon>
    </lineage>
</organism>
<sequence>MELKQLRTYRQQDPMRDIDWKASFRKQRLLVKEYETEDTKPLNLFFLAAPSASFEQLLSLAYTIYLDFSQQRPVRLFLIGQYNGSLQVKKTPADFLSIQPVQQIESLFHHWQQLSTQGGQNLVILPQQTKELLFTETRSAPSTLTEQALLKKSGGSFNHGN</sequence>
<proteinExistence type="predicted"/>
<reference evidence="1 2" key="1">
    <citation type="submission" date="2016-10" db="EMBL/GenBank/DDBJ databases">
        <authorList>
            <person name="de Groot N.N."/>
        </authorList>
    </citation>
    <scope>NUCLEOTIDE SEQUENCE [LARGE SCALE GENOMIC DNA]</scope>
    <source>
        <strain evidence="1 2">DSM 27630</strain>
    </source>
</reference>
<keyword evidence="2" id="KW-1185">Reference proteome</keyword>
<gene>
    <name evidence="1" type="ORF">SAMN04489868_11620</name>
</gene>
<name>A0A1I3CC11_9LACT</name>
<dbReference type="PANTHER" id="PTHR34351:SF1">
    <property type="entry name" value="SLR1927 PROTEIN"/>
    <property type="match status" value="1"/>
</dbReference>
<dbReference type="PANTHER" id="PTHR34351">
    <property type="entry name" value="SLR1927 PROTEIN-RELATED"/>
    <property type="match status" value="1"/>
</dbReference>
<protein>
    <submittedName>
        <fullName evidence="1">Uncharacterized protein</fullName>
    </submittedName>
</protein>